<dbReference type="Gene3D" id="3.40.50.1010">
    <property type="entry name" value="5'-nuclease"/>
    <property type="match status" value="1"/>
</dbReference>
<sequence>MKIYLDTSALHRIFDDRSQVRIALEALAVQSILLLIQERTVELIISDALAYEISRNPYPENKMTAFSILRLANSYQVLTTETLNRGQQLETNDNIGKLDALHLACAESQQVDFFITCDDRLIKRYKGIMRICNPVEFILLMTESGDKS</sequence>
<dbReference type="Proteomes" id="UP000438345">
    <property type="component" value="Chromosome"/>
</dbReference>
<gene>
    <name evidence="2" type="ORF">GQR42_07585</name>
</gene>
<proteinExistence type="predicted"/>
<dbReference type="InterPro" id="IPR002716">
    <property type="entry name" value="PIN_dom"/>
</dbReference>
<feature type="domain" description="PIN" evidence="1">
    <location>
        <begin position="3"/>
        <end position="124"/>
    </location>
</feature>
<organism evidence="2 3">
    <name type="scientific">Microcystis aeruginosa FD4</name>
    <dbReference type="NCBI Taxonomy" id="2686288"/>
    <lineage>
        <taxon>Bacteria</taxon>
        <taxon>Bacillati</taxon>
        <taxon>Cyanobacteriota</taxon>
        <taxon>Cyanophyceae</taxon>
        <taxon>Oscillatoriophycideae</taxon>
        <taxon>Chroococcales</taxon>
        <taxon>Microcystaceae</taxon>
        <taxon>Microcystis</taxon>
    </lineage>
</organism>
<dbReference type="SUPFAM" id="SSF88723">
    <property type="entry name" value="PIN domain-like"/>
    <property type="match status" value="1"/>
</dbReference>
<dbReference type="RefSeq" id="WP_158199492.1">
    <property type="nucleotide sequence ID" value="NZ_CP046973.1"/>
</dbReference>
<dbReference type="EMBL" id="CP046973">
    <property type="protein sequence ID" value="QGZ89447.1"/>
    <property type="molecule type" value="Genomic_DNA"/>
</dbReference>
<dbReference type="InterPro" id="IPR029060">
    <property type="entry name" value="PIN-like_dom_sf"/>
</dbReference>
<evidence type="ECO:0000313" key="3">
    <source>
        <dbReference type="Proteomes" id="UP000438345"/>
    </source>
</evidence>
<dbReference type="AlphaFoldDB" id="A0A857D1A2"/>
<evidence type="ECO:0000313" key="2">
    <source>
        <dbReference type="EMBL" id="QGZ89447.1"/>
    </source>
</evidence>
<name>A0A857D1A2_MICAE</name>
<reference evidence="2 3" key="1">
    <citation type="submission" date="2019-12" db="EMBL/GenBank/DDBJ databases">
        <title>Complete genome sequence of Microcystis aeruginosa strain FD4.</title>
        <authorList>
            <person name="Urakawa H."/>
        </authorList>
    </citation>
    <scope>NUCLEOTIDE SEQUENCE [LARGE SCALE GENOMIC DNA]</scope>
    <source>
        <strain evidence="2 3">FD4</strain>
    </source>
</reference>
<protein>
    <submittedName>
        <fullName evidence="2">PIN domain-containing protein</fullName>
    </submittedName>
</protein>
<accession>A0A857D1A2</accession>
<evidence type="ECO:0000259" key="1">
    <source>
        <dbReference type="Pfam" id="PF01850"/>
    </source>
</evidence>
<dbReference type="Pfam" id="PF01850">
    <property type="entry name" value="PIN"/>
    <property type="match status" value="1"/>
</dbReference>